<dbReference type="PANTHER" id="PTHR48182:SF2">
    <property type="entry name" value="PROTEIN SERAC1"/>
    <property type="match status" value="1"/>
</dbReference>
<accession>A0ABP0XCR6</accession>
<evidence type="ECO:0000256" key="6">
    <source>
        <dbReference type="ARBA" id="ARBA00023136"/>
    </source>
</evidence>
<comment type="subcellular location">
    <subcellularLocation>
        <location evidence="2">Endoplasmic reticulum</location>
    </subcellularLocation>
    <subcellularLocation>
        <location evidence="3">Membrane</location>
    </subcellularLocation>
    <subcellularLocation>
        <location evidence="1">Mitochondrion</location>
    </subcellularLocation>
</comment>
<evidence type="ECO:0000313" key="10">
    <source>
        <dbReference type="Proteomes" id="UP001497444"/>
    </source>
</evidence>
<evidence type="ECO:0000256" key="3">
    <source>
        <dbReference type="ARBA" id="ARBA00004370"/>
    </source>
</evidence>
<feature type="region of interest" description="Disordered" evidence="7">
    <location>
        <begin position="1"/>
        <end position="21"/>
    </location>
</feature>
<evidence type="ECO:0000256" key="4">
    <source>
        <dbReference type="ARBA" id="ARBA00022824"/>
    </source>
</evidence>
<reference evidence="9" key="1">
    <citation type="submission" date="2024-02" db="EMBL/GenBank/DDBJ databases">
        <authorList>
            <consortium name="ELIXIR-Norway"/>
            <consortium name="Elixir Norway"/>
        </authorList>
    </citation>
    <scope>NUCLEOTIDE SEQUENCE</scope>
</reference>
<evidence type="ECO:0000256" key="5">
    <source>
        <dbReference type="ARBA" id="ARBA00023128"/>
    </source>
</evidence>
<dbReference type="PANTHER" id="PTHR48182">
    <property type="entry name" value="PROTEIN SERAC1"/>
    <property type="match status" value="1"/>
</dbReference>
<keyword evidence="10" id="KW-1185">Reference proteome</keyword>
<dbReference type="InterPro" id="IPR007751">
    <property type="entry name" value="DUF676_lipase-like"/>
</dbReference>
<evidence type="ECO:0000256" key="2">
    <source>
        <dbReference type="ARBA" id="ARBA00004240"/>
    </source>
</evidence>
<name>A0ABP0XCR6_9BRYO</name>
<protein>
    <recommendedName>
        <fullName evidence="8">DUF676 domain-containing protein</fullName>
    </recommendedName>
</protein>
<dbReference type="SUPFAM" id="SSF53474">
    <property type="entry name" value="alpha/beta-Hydrolases"/>
    <property type="match status" value="1"/>
</dbReference>
<dbReference type="Pfam" id="PF05057">
    <property type="entry name" value="DUF676"/>
    <property type="match status" value="1"/>
</dbReference>
<dbReference type="InterPro" id="IPR052374">
    <property type="entry name" value="SERAC1"/>
</dbReference>
<dbReference type="Proteomes" id="UP001497444">
    <property type="component" value="Chromosome 6"/>
</dbReference>
<evidence type="ECO:0000256" key="7">
    <source>
        <dbReference type="SAM" id="MobiDB-lite"/>
    </source>
</evidence>
<proteinExistence type="predicted"/>
<keyword evidence="6" id="KW-0472">Membrane</keyword>
<organism evidence="9 10">
    <name type="scientific">Sphagnum jensenii</name>
    <dbReference type="NCBI Taxonomy" id="128206"/>
    <lineage>
        <taxon>Eukaryota</taxon>
        <taxon>Viridiplantae</taxon>
        <taxon>Streptophyta</taxon>
        <taxon>Embryophyta</taxon>
        <taxon>Bryophyta</taxon>
        <taxon>Sphagnophytina</taxon>
        <taxon>Sphagnopsida</taxon>
        <taxon>Sphagnales</taxon>
        <taxon>Sphagnaceae</taxon>
        <taxon>Sphagnum</taxon>
    </lineage>
</organism>
<feature type="domain" description="DUF676" evidence="8">
    <location>
        <begin position="123"/>
        <end position="235"/>
    </location>
</feature>
<keyword evidence="5" id="KW-0496">Mitochondrion</keyword>
<keyword evidence="4" id="KW-0256">Endoplasmic reticulum</keyword>
<evidence type="ECO:0000313" key="9">
    <source>
        <dbReference type="EMBL" id="CAK9275350.1"/>
    </source>
</evidence>
<sequence length="387" mass="43941">MENSFSQHKRKDVDVSQGLPKKRKGDIMRIPGVINTPPVLGENARSSSRQGTHVRYPVHDLNPDCTSKNLNLTIIFFHGIVYGIDDNWKQTWTTRPIDGKKECICWPQMWIPEDLNDNVKILSLSYDSNVVASVHNDVTEIGKNLIQSLVTNSRYETLWDRPVAMVAYSFGGLVLKSLVVEMHKHVYQKKTNNLDIKTQNCCEFFLKNLKGVVFYSVPHAGGTQDLSKYFKWQCQQIAKDITPSSLLKNMESFDPTMEQLSIDFNKSISEDINIYAFVEGLPIDNEWGILVPTASAIRLSNNNNYKVEDANHLTICKPPSKDHLSYSKLLECLKIFMKGKKKPTSMPPLPCYEVALEDKANAINSLLQKESIVALMVHRALCLDYKT</sequence>
<evidence type="ECO:0000259" key="8">
    <source>
        <dbReference type="Pfam" id="PF05057"/>
    </source>
</evidence>
<dbReference type="InterPro" id="IPR029058">
    <property type="entry name" value="AB_hydrolase_fold"/>
</dbReference>
<dbReference type="EMBL" id="OZ020101">
    <property type="protein sequence ID" value="CAK9275350.1"/>
    <property type="molecule type" value="Genomic_DNA"/>
</dbReference>
<gene>
    <name evidence="9" type="ORF">CSSPJE1EN1_LOCUS20828</name>
</gene>
<evidence type="ECO:0000256" key="1">
    <source>
        <dbReference type="ARBA" id="ARBA00004173"/>
    </source>
</evidence>